<dbReference type="InterPro" id="IPR025324">
    <property type="entry name" value="DUF4230"/>
</dbReference>
<sequence>MISGMPPAEILSVDHDLDYYDLSEGFFNSFSTEDYNKINADAKDFVIS</sequence>
<proteinExistence type="predicted"/>
<dbReference type="Pfam" id="PF14014">
    <property type="entry name" value="DUF4230"/>
    <property type="match status" value="1"/>
</dbReference>
<accession>A0A9D7SVW5</accession>
<comment type="caution">
    <text evidence="1">The sequence shown here is derived from an EMBL/GenBank/DDBJ whole genome shotgun (WGS) entry which is preliminary data.</text>
</comment>
<organism evidence="1 2">
    <name type="scientific">Candidatus Opimibacter skivensis</name>
    <dbReference type="NCBI Taxonomy" id="2982028"/>
    <lineage>
        <taxon>Bacteria</taxon>
        <taxon>Pseudomonadati</taxon>
        <taxon>Bacteroidota</taxon>
        <taxon>Saprospiria</taxon>
        <taxon>Saprospirales</taxon>
        <taxon>Saprospiraceae</taxon>
        <taxon>Candidatus Opimibacter</taxon>
    </lineage>
</organism>
<dbReference type="EMBL" id="JADKGY010000006">
    <property type="protein sequence ID" value="MBK9982670.1"/>
    <property type="molecule type" value="Genomic_DNA"/>
</dbReference>
<reference evidence="1 2" key="1">
    <citation type="submission" date="2020-10" db="EMBL/GenBank/DDBJ databases">
        <title>Connecting structure to function with the recovery of over 1000 high-quality activated sludge metagenome-assembled genomes encoding full-length rRNA genes using long-read sequencing.</title>
        <authorList>
            <person name="Singleton C.M."/>
            <person name="Petriglieri F."/>
            <person name="Kristensen J.M."/>
            <person name="Kirkegaard R.H."/>
            <person name="Michaelsen T.Y."/>
            <person name="Andersen M.H."/>
            <person name="Karst S.M."/>
            <person name="Dueholm M.S."/>
            <person name="Nielsen P.H."/>
            <person name="Albertsen M."/>
        </authorList>
    </citation>
    <scope>NUCLEOTIDE SEQUENCE [LARGE SCALE GENOMIC DNA]</scope>
    <source>
        <strain evidence="1">Ribe_18-Q3-R11-54_MAXAC.273</strain>
    </source>
</reference>
<gene>
    <name evidence="1" type="ORF">IPP15_09650</name>
</gene>
<dbReference type="Proteomes" id="UP000808337">
    <property type="component" value="Unassembled WGS sequence"/>
</dbReference>
<protein>
    <submittedName>
        <fullName evidence="1">DUF4230 domain-containing protein</fullName>
    </submittedName>
</protein>
<evidence type="ECO:0000313" key="1">
    <source>
        <dbReference type="EMBL" id="MBK9982670.1"/>
    </source>
</evidence>
<evidence type="ECO:0000313" key="2">
    <source>
        <dbReference type="Proteomes" id="UP000808337"/>
    </source>
</evidence>
<dbReference type="AlphaFoldDB" id="A0A9D7SVW5"/>
<name>A0A9D7SVW5_9BACT</name>